<dbReference type="EMBL" id="JBEDNZ010000011">
    <property type="protein sequence ID" value="KAL0831854.1"/>
    <property type="molecule type" value="Genomic_DNA"/>
</dbReference>
<organism evidence="2 3">
    <name type="scientific">Loxostege sticticalis</name>
    <name type="common">Beet webworm moth</name>
    <dbReference type="NCBI Taxonomy" id="481309"/>
    <lineage>
        <taxon>Eukaryota</taxon>
        <taxon>Metazoa</taxon>
        <taxon>Ecdysozoa</taxon>
        <taxon>Arthropoda</taxon>
        <taxon>Hexapoda</taxon>
        <taxon>Insecta</taxon>
        <taxon>Pterygota</taxon>
        <taxon>Neoptera</taxon>
        <taxon>Endopterygota</taxon>
        <taxon>Lepidoptera</taxon>
        <taxon>Glossata</taxon>
        <taxon>Ditrysia</taxon>
        <taxon>Pyraloidea</taxon>
        <taxon>Crambidae</taxon>
        <taxon>Pyraustinae</taxon>
        <taxon>Loxostege</taxon>
    </lineage>
</organism>
<feature type="region of interest" description="Disordered" evidence="1">
    <location>
        <begin position="77"/>
        <end position="100"/>
    </location>
</feature>
<dbReference type="Proteomes" id="UP001549921">
    <property type="component" value="Unassembled WGS sequence"/>
</dbReference>
<feature type="region of interest" description="Disordered" evidence="1">
    <location>
        <begin position="138"/>
        <end position="166"/>
    </location>
</feature>
<proteinExistence type="predicted"/>
<reference evidence="2 3" key="1">
    <citation type="submission" date="2024-06" db="EMBL/GenBank/DDBJ databases">
        <title>A chromosome-level genome assembly of beet webworm, Loxostege sticticalis.</title>
        <authorList>
            <person name="Zhang Y."/>
        </authorList>
    </citation>
    <scope>NUCLEOTIDE SEQUENCE [LARGE SCALE GENOMIC DNA]</scope>
    <source>
        <strain evidence="2">AQ028</strain>
        <tissue evidence="2">Male pupae</tissue>
    </source>
</reference>
<accession>A0ABD0T1T0</accession>
<dbReference type="AlphaFoldDB" id="A0ABD0T1T0"/>
<comment type="caution">
    <text evidence="2">The sequence shown here is derived from an EMBL/GenBank/DDBJ whole genome shotgun (WGS) entry which is preliminary data.</text>
</comment>
<evidence type="ECO:0000313" key="3">
    <source>
        <dbReference type="Proteomes" id="UP001549921"/>
    </source>
</evidence>
<protein>
    <submittedName>
        <fullName evidence="2">Uncharacterized protein</fullName>
    </submittedName>
</protein>
<name>A0ABD0T1T0_LOXSC</name>
<evidence type="ECO:0000313" key="2">
    <source>
        <dbReference type="EMBL" id="KAL0831854.1"/>
    </source>
</evidence>
<evidence type="ECO:0000256" key="1">
    <source>
        <dbReference type="SAM" id="MobiDB-lite"/>
    </source>
</evidence>
<sequence>MNLIISGVHTQAVNDHFSDDDVIEVVRDEAPIEILSDGEENEREKRNLTQYTDVMEDFHFTSVSTNLETQIEQVVETKEAEDPLLNNTSNENSENDSQDKTLDYAKVVDNTLTNSDVNENNAIVPKKDVEERLEHNIEQSTIDPLSDQPLNKMDDATAPEMNILSN</sequence>
<gene>
    <name evidence="2" type="ORF">ABMA28_001384</name>
</gene>